<dbReference type="OrthoDB" id="10303896at2759"/>
<evidence type="ECO:0000313" key="2">
    <source>
        <dbReference type="EMBL" id="PON46684.1"/>
    </source>
</evidence>
<dbReference type="Proteomes" id="UP000237105">
    <property type="component" value="Unassembled WGS sequence"/>
</dbReference>
<accession>A0A2P5BD01</accession>
<keyword evidence="3" id="KW-1185">Reference proteome</keyword>
<evidence type="ECO:0000256" key="1">
    <source>
        <dbReference type="SAM" id="MobiDB-lite"/>
    </source>
</evidence>
<feature type="region of interest" description="Disordered" evidence="1">
    <location>
        <begin position="86"/>
        <end position="123"/>
    </location>
</feature>
<protein>
    <submittedName>
        <fullName evidence="2">Uncharacterized protein</fullName>
    </submittedName>
</protein>
<feature type="compositionally biased region" description="Low complexity" evidence="1">
    <location>
        <begin position="106"/>
        <end position="123"/>
    </location>
</feature>
<name>A0A2P5BD01_PARAD</name>
<dbReference type="AlphaFoldDB" id="A0A2P5BD01"/>
<proteinExistence type="predicted"/>
<comment type="caution">
    <text evidence="2">The sequence shown here is derived from an EMBL/GenBank/DDBJ whole genome shotgun (WGS) entry which is preliminary data.</text>
</comment>
<gene>
    <name evidence="2" type="ORF">PanWU01x14_249800</name>
</gene>
<feature type="compositionally biased region" description="Polar residues" evidence="1">
    <location>
        <begin position="91"/>
        <end position="100"/>
    </location>
</feature>
<reference evidence="3" key="1">
    <citation type="submission" date="2016-06" db="EMBL/GenBank/DDBJ databases">
        <title>Parallel loss of symbiosis genes in relatives of nitrogen-fixing non-legume Parasponia.</title>
        <authorList>
            <person name="Van Velzen R."/>
            <person name="Holmer R."/>
            <person name="Bu F."/>
            <person name="Rutten L."/>
            <person name="Van Zeijl A."/>
            <person name="Liu W."/>
            <person name="Santuari L."/>
            <person name="Cao Q."/>
            <person name="Sharma T."/>
            <person name="Shen D."/>
            <person name="Roswanjaya Y."/>
            <person name="Wardhani T."/>
            <person name="Kalhor M.S."/>
            <person name="Jansen J."/>
            <person name="Van den Hoogen J."/>
            <person name="Gungor B."/>
            <person name="Hartog M."/>
            <person name="Hontelez J."/>
            <person name="Verver J."/>
            <person name="Yang W.-C."/>
            <person name="Schijlen E."/>
            <person name="Repin R."/>
            <person name="Schilthuizen M."/>
            <person name="Schranz E."/>
            <person name="Heidstra R."/>
            <person name="Miyata K."/>
            <person name="Fedorova E."/>
            <person name="Kohlen W."/>
            <person name="Bisseling T."/>
            <person name="Smit S."/>
            <person name="Geurts R."/>
        </authorList>
    </citation>
    <scope>NUCLEOTIDE SEQUENCE [LARGE SCALE GENOMIC DNA]</scope>
    <source>
        <strain evidence="3">cv. WU1-14</strain>
    </source>
</reference>
<evidence type="ECO:0000313" key="3">
    <source>
        <dbReference type="Proteomes" id="UP000237105"/>
    </source>
</evidence>
<dbReference type="EMBL" id="JXTB01000307">
    <property type="protein sequence ID" value="PON46684.1"/>
    <property type="molecule type" value="Genomic_DNA"/>
</dbReference>
<organism evidence="2 3">
    <name type="scientific">Parasponia andersonii</name>
    <name type="common">Sponia andersonii</name>
    <dbReference type="NCBI Taxonomy" id="3476"/>
    <lineage>
        <taxon>Eukaryota</taxon>
        <taxon>Viridiplantae</taxon>
        <taxon>Streptophyta</taxon>
        <taxon>Embryophyta</taxon>
        <taxon>Tracheophyta</taxon>
        <taxon>Spermatophyta</taxon>
        <taxon>Magnoliopsida</taxon>
        <taxon>eudicotyledons</taxon>
        <taxon>Gunneridae</taxon>
        <taxon>Pentapetalae</taxon>
        <taxon>rosids</taxon>
        <taxon>fabids</taxon>
        <taxon>Rosales</taxon>
        <taxon>Cannabaceae</taxon>
        <taxon>Parasponia</taxon>
    </lineage>
</organism>
<sequence length="123" mass="14047">MSSFLGTRDKLTLESDSSLEIVSSDCTSCARLERRSKKISSTMRVHFKNRELLWLWILKRRSLSTNDRLLISSYHNLQRRLQSIRAPGSRPNLNKISPTKSFGKCSPNLANSTASNSNSYRKI</sequence>